<name>A0A9X9LIM1_GULGU</name>
<proteinExistence type="predicted"/>
<evidence type="ECO:0000313" key="2">
    <source>
        <dbReference type="Proteomes" id="UP000269945"/>
    </source>
</evidence>
<feature type="non-terminal residue" evidence="1">
    <location>
        <position position="54"/>
    </location>
</feature>
<evidence type="ECO:0000313" key="1">
    <source>
        <dbReference type="EMBL" id="VCW68961.1"/>
    </source>
</evidence>
<sequence>MMKLGKHIETRRLFEVTEAVCRRARPVTLVFWNLSITILFPLLHTDFQMIRTSS</sequence>
<comment type="caution">
    <text evidence="1">The sequence shown here is derived from an EMBL/GenBank/DDBJ whole genome shotgun (WGS) entry which is preliminary data.</text>
</comment>
<reference evidence="1 2" key="1">
    <citation type="submission" date="2018-10" db="EMBL/GenBank/DDBJ databases">
        <authorList>
            <person name="Ekblom R."/>
            <person name="Jareborg N."/>
        </authorList>
    </citation>
    <scope>NUCLEOTIDE SEQUENCE [LARGE SCALE GENOMIC DNA]</scope>
    <source>
        <tissue evidence="1">Muscle</tissue>
    </source>
</reference>
<dbReference type="EMBL" id="CYRY02004447">
    <property type="protein sequence ID" value="VCW68961.1"/>
    <property type="molecule type" value="Genomic_DNA"/>
</dbReference>
<dbReference type="AlphaFoldDB" id="A0A9X9LIM1"/>
<keyword evidence="2" id="KW-1185">Reference proteome</keyword>
<protein>
    <submittedName>
        <fullName evidence="1">Uncharacterized protein</fullName>
    </submittedName>
</protein>
<organism evidence="1 2">
    <name type="scientific">Gulo gulo</name>
    <name type="common">Wolverine</name>
    <name type="synonym">Gluton</name>
    <dbReference type="NCBI Taxonomy" id="48420"/>
    <lineage>
        <taxon>Eukaryota</taxon>
        <taxon>Metazoa</taxon>
        <taxon>Chordata</taxon>
        <taxon>Craniata</taxon>
        <taxon>Vertebrata</taxon>
        <taxon>Euteleostomi</taxon>
        <taxon>Mammalia</taxon>
        <taxon>Eutheria</taxon>
        <taxon>Laurasiatheria</taxon>
        <taxon>Carnivora</taxon>
        <taxon>Caniformia</taxon>
        <taxon>Musteloidea</taxon>
        <taxon>Mustelidae</taxon>
        <taxon>Guloninae</taxon>
        <taxon>Gulo</taxon>
    </lineage>
</organism>
<accession>A0A9X9LIM1</accession>
<dbReference type="Proteomes" id="UP000269945">
    <property type="component" value="Unassembled WGS sequence"/>
</dbReference>
<gene>
    <name evidence="1" type="ORF">BN2614_LOCUS1</name>
</gene>